<feature type="domain" description="HTH gntR-type" evidence="4">
    <location>
        <begin position="38"/>
        <end position="106"/>
    </location>
</feature>
<keyword evidence="1" id="KW-0805">Transcription regulation</keyword>
<evidence type="ECO:0000313" key="5">
    <source>
        <dbReference type="EMBL" id="POP40805.1"/>
    </source>
</evidence>
<dbReference type="EMBL" id="PQGE01000035">
    <property type="protein sequence ID" value="POP40805.1"/>
    <property type="molecule type" value="Genomic_DNA"/>
</dbReference>
<dbReference type="SUPFAM" id="SSF64288">
    <property type="entry name" value="Chorismate lyase-like"/>
    <property type="match status" value="1"/>
</dbReference>
<accession>A0A2P5GHU5</accession>
<dbReference type="EMBL" id="PQGD01000031">
    <property type="protein sequence ID" value="POP42249.1"/>
    <property type="molecule type" value="Genomic_DNA"/>
</dbReference>
<dbReference type="GO" id="GO:0003700">
    <property type="term" value="F:DNA-binding transcription factor activity"/>
    <property type="evidence" value="ECO:0007669"/>
    <property type="project" value="InterPro"/>
</dbReference>
<dbReference type="SUPFAM" id="SSF46785">
    <property type="entry name" value="Winged helix' DNA-binding domain"/>
    <property type="match status" value="1"/>
</dbReference>
<proteinExistence type="predicted"/>
<dbReference type="GO" id="GO:0003677">
    <property type="term" value="F:DNA binding"/>
    <property type="evidence" value="ECO:0007669"/>
    <property type="project" value="UniProtKB-KW"/>
</dbReference>
<dbReference type="Pfam" id="PF00392">
    <property type="entry name" value="GntR"/>
    <property type="match status" value="1"/>
</dbReference>
<evidence type="ECO:0000259" key="4">
    <source>
        <dbReference type="PROSITE" id="PS50949"/>
    </source>
</evidence>
<keyword evidence="2" id="KW-0238">DNA-binding</keyword>
<dbReference type="PROSITE" id="PS50949">
    <property type="entry name" value="HTH_GNTR"/>
    <property type="match status" value="1"/>
</dbReference>
<organism evidence="6 8">
    <name type="scientific">Superficieibacter electus</name>
    <dbReference type="NCBI Taxonomy" id="2022662"/>
    <lineage>
        <taxon>Bacteria</taxon>
        <taxon>Pseudomonadati</taxon>
        <taxon>Pseudomonadota</taxon>
        <taxon>Gammaproteobacteria</taxon>
        <taxon>Enterobacterales</taxon>
        <taxon>Enterobacteriaceae</taxon>
        <taxon>Superficieibacter</taxon>
    </lineage>
</organism>
<evidence type="ECO:0000256" key="2">
    <source>
        <dbReference type="ARBA" id="ARBA00023125"/>
    </source>
</evidence>
<dbReference type="InterPro" id="IPR028978">
    <property type="entry name" value="Chorismate_lyase_/UTRA_dom_sf"/>
</dbReference>
<dbReference type="InterPro" id="IPR050679">
    <property type="entry name" value="Bact_HTH_transcr_reg"/>
</dbReference>
<dbReference type="Proteomes" id="UP000237073">
    <property type="component" value="Unassembled WGS sequence"/>
</dbReference>
<dbReference type="Pfam" id="PF07702">
    <property type="entry name" value="UTRA"/>
    <property type="match status" value="1"/>
</dbReference>
<keyword evidence="7" id="KW-1185">Reference proteome</keyword>
<sequence length="279" mass="31265">MIQHNNFSDSVILAPGRSCALASQRQPFYCFFSGTAMKPVYILIRDTLRRDIQNQKYPVGSLIPSERELAETYQVTRATVQKAIAHMQQEGLVKKVVGKGTFVCRAFAPPVYLLNPEGKNSALGVTQELSEKATITSQLIYHVRQPAGEYLASQFGVPADEPVHAIRRVRLFDDVPALIEDSYIPLAIVATIDDDTLQHHSLYTFIEQTCRQKIGGTDTEVAASLFNAEMATLLAVPVNSPMLHIKERTWLADGTVFNYSWSYNRGDLFRMRSRKVLTP</sequence>
<dbReference type="PRINTS" id="PR00035">
    <property type="entry name" value="HTHGNTR"/>
</dbReference>
<dbReference type="InterPro" id="IPR036388">
    <property type="entry name" value="WH-like_DNA-bd_sf"/>
</dbReference>
<dbReference type="SMART" id="SM00866">
    <property type="entry name" value="UTRA"/>
    <property type="match status" value="1"/>
</dbReference>
<dbReference type="Gene3D" id="3.40.1410.10">
    <property type="entry name" value="Chorismate lyase-like"/>
    <property type="match status" value="1"/>
</dbReference>
<gene>
    <name evidence="6" type="ORF">CHU32_25250</name>
    <name evidence="5" type="ORF">CHU33_25505</name>
</gene>
<dbReference type="GO" id="GO:0045892">
    <property type="term" value="P:negative regulation of DNA-templated transcription"/>
    <property type="evidence" value="ECO:0007669"/>
    <property type="project" value="TreeGrafter"/>
</dbReference>
<comment type="caution">
    <text evidence="6">The sequence shown here is derived from an EMBL/GenBank/DDBJ whole genome shotgun (WGS) entry which is preliminary data.</text>
</comment>
<evidence type="ECO:0000256" key="1">
    <source>
        <dbReference type="ARBA" id="ARBA00023015"/>
    </source>
</evidence>
<evidence type="ECO:0000313" key="8">
    <source>
        <dbReference type="Proteomes" id="UP000247005"/>
    </source>
</evidence>
<protein>
    <submittedName>
        <fullName evidence="6">GntR family transcriptional regulator</fullName>
    </submittedName>
</protein>
<dbReference type="InterPro" id="IPR000524">
    <property type="entry name" value="Tscrpt_reg_HTH_GntR"/>
</dbReference>
<keyword evidence="3" id="KW-0804">Transcription</keyword>
<dbReference type="PANTHER" id="PTHR44846">
    <property type="entry name" value="MANNOSYL-D-GLYCERATE TRANSPORT/METABOLISM SYSTEM REPRESSOR MNGR-RELATED"/>
    <property type="match status" value="1"/>
</dbReference>
<reference evidence="7 8" key="1">
    <citation type="submission" date="2018-01" db="EMBL/GenBank/DDBJ databases">
        <title>Superficieibacter electus gen. nov., sp. nov., an extended-spectrum beta-lactamase possessing member of the Enterobacteriaceae family, isolated from intensive care unit surfaces.</title>
        <authorList>
            <person name="Potter R.F."/>
            <person name="D'Souza A.W."/>
        </authorList>
    </citation>
    <scope>NUCLEOTIDE SEQUENCE [LARGE SCALE GENOMIC DNA]</scope>
    <source>
        <strain evidence="6 8">BP-1</strain>
        <strain evidence="5 7">BP-2</strain>
    </source>
</reference>
<dbReference type="InterPro" id="IPR036390">
    <property type="entry name" value="WH_DNA-bd_sf"/>
</dbReference>
<dbReference type="PANTHER" id="PTHR44846:SF1">
    <property type="entry name" value="MANNOSYL-D-GLYCERATE TRANSPORT_METABOLISM SYSTEM REPRESSOR MNGR-RELATED"/>
    <property type="match status" value="1"/>
</dbReference>
<dbReference type="OrthoDB" id="6504920at2"/>
<evidence type="ECO:0000256" key="3">
    <source>
        <dbReference type="ARBA" id="ARBA00023163"/>
    </source>
</evidence>
<dbReference type="AlphaFoldDB" id="A0A2P5GHU5"/>
<dbReference type="Gene3D" id="1.10.10.10">
    <property type="entry name" value="Winged helix-like DNA-binding domain superfamily/Winged helix DNA-binding domain"/>
    <property type="match status" value="1"/>
</dbReference>
<dbReference type="CDD" id="cd07377">
    <property type="entry name" value="WHTH_GntR"/>
    <property type="match status" value="1"/>
</dbReference>
<evidence type="ECO:0000313" key="6">
    <source>
        <dbReference type="EMBL" id="POP42249.1"/>
    </source>
</evidence>
<evidence type="ECO:0000313" key="7">
    <source>
        <dbReference type="Proteomes" id="UP000237073"/>
    </source>
</evidence>
<dbReference type="Proteomes" id="UP000247005">
    <property type="component" value="Unassembled WGS sequence"/>
</dbReference>
<dbReference type="SMART" id="SM00345">
    <property type="entry name" value="HTH_GNTR"/>
    <property type="match status" value="1"/>
</dbReference>
<dbReference type="InterPro" id="IPR011663">
    <property type="entry name" value="UTRA"/>
</dbReference>
<name>A0A2P5GHU5_9ENTR</name>